<evidence type="ECO:0000313" key="3">
    <source>
        <dbReference type="Proteomes" id="UP001177597"/>
    </source>
</evidence>
<dbReference type="Proteomes" id="UP001177597">
    <property type="component" value="Plasmid paIh3"/>
</dbReference>
<dbReference type="EMBL" id="CP123493">
    <property type="protein sequence ID" value="WGL93943.1"/>
    <property type="molecule type" value="Genomic_DNA"/>
</dbReference>
<evidence type="ECO:0000313" key="2">
    <source>
        <dbReference type="EMBL" id="WGL93943.1"/>
    </source>
</evidence>
<keyword evidence="2" id="KW-0614">Plasmid</keyword>
<geneLocation type="plasmid" evidence="2 3">
    <name>paIh3</name>
</geneLocation>
<sequence>MKFVSFRISVDNYNKLKDAIMKLSGKKPTAFFSALANKIISQHTTDVDTVSCKESTLSNVRQIRLSDEMLNQLTLQADSRHWSVAKEIRFMLNLAMTTEPVLLDEEVEELRRARNAVNTAGRNLATIIRHRQYHDVKQTELWEAVKKLNKDVEDVKKSVRKLTNAAVNVRSVKIRNAPK</sequence>
<feature type="coiled-coil region" evidence="1">
    <location>
        <begin position="103"/>
        <end position="165"/>
    </location>
</feature>
<organism evidence="2 3">
    <name type="scientific">Arsenophonus nasoniae</name>
    <name type="common">son-killer infecting Nasonia vitripennis</name>
    <dbReference type="NCBI Taxonomy" id="638"/>
    <lineage>
        <taxon>Bacteria</taxon>
        <taxon>Pseudomonadati</taxon>
        <taxon>Pseudomonadota</taxon>
        <taxon>Gammaproteobacteria</taxon>
        <taxon>Enterobacterales</taxon>
        <taxon>Morganellaceae</taxon>
        <taxon>Arsenophonus</taxon>
    </lineage>
</organism>
<gene>
    <name evidence="2" type="ORF">QE207_00985</name>
</gene>
<name>A0AA95GBG9_9GAMM</name>
<dbReference type="RefSeq" id="WP_280628374.1">
    <property type="nucleotide sequence ID" value="NZ_CP123493.1"/>
</dbReference>
<evidence type="ECO:0000256" key="1">
    <source>
        <dbReference type="SAM" id="Coils"/>
    </source>
</evidence>
<reference evidence="2" key="1">
    <citation type="submission" date="2023-04" db="EMBL/GenBank/DDBJ databases">
        <title>Genome dynamics across the evolutionary transition to endosymbiosis.</title>
        <authorList>
            <person name="Siozios S."/>
            <person name="Nadal-Jimenez P."/>
            <person name="Azagi T."/>
            <person name="Sprong H."/>
            <person name="Frost C.L."/>
            <person name="Parratt S.R."/>
            <person name="Taylor G."/>
            <person name="Brettell L."/>
            <person name="Lew K.C."/>
            <person name="Croft L."/>
            <person name="King K.C."/>
            <person name="Brockhurst M.A."/>
            <person name="Hypsa V."/>
            <person name="Novakova E."/>
            <person name="Darby A.C."/>
            <person name="Hurst G.D.D."/>
        </authorList>
    </citation>
    <scope>NUCLEOTIDE SEQUENCE</scope>
    <source>
        <strain evidence="2">AIh</strain>
        <plasmid evidence="2">paIh3</plasmid>
    </source>
</reference>
<accession>A0AA95GBG9</accession>
<proteinExistence type="predicted"/>
<protein>
    <submittedName>
        <fullName evidence="2">Uncharacterized protein</fullName>
    </submittedName>
</protein>
<keyword evidence="1" id="KW-0175">Coiled coil</keyword>
<dbReference type="AlphaFoldDB" id="A0AA95GBG9"/>